<evidence type="ECO:0000259" key="6">
    <source>
        <dbReference type="PROSITE" id="PS50011"/>
    </source>
</evidence>
<dbReference type="GO" id="GO:0004674">
    <property type="term" value="F:protein serine/threonine kinase activity"/>
    <property type="evidence" value="ECO:0007669"/>
    <property type="project" value="UniProtKB-KW"/>
</dbReference>
<dbReference type="RefSeq" id="WP_329076863.1">
    <property type="nucleotide sequence ID" value="NZ_CP109495.1"/>
</dbReference>
<evidence type="ECO:0000313" key="7">
    <source>
        <dbReference type="EMBL" id="WUX53259.1"/>
    </source>
</evidence>
<dbReference type="EMBL" id="CP109495">
    <property type="protein sequence ID" value="WUX53259.1"/>
    <property type="molecule type" value="Genomic_DNA"/>
</dbReference>
<feature type="domain" description="Protein kinase" evidence="6">
    <location>
        <begin position="1"/>
        <end position="252"/>
    </location>
</feature>
<gene>
    <name evidence="7" type="ORF">OG442_17865</name>
</gene>
<protein>
    <submittedName>
        <fullName evidence="7">Serine/threonine protein kinase</fullName>
    </submittedName>
</protein>
<dbReference type="Gene3D" id="1.10.510.10">
    <property type="entry name" value="Transferase(Phosphotransferase) domain 1"/>
    <property type="match status" value="1"/>
</dbReference>
<evidence type="ECO:0000256" key="2">
    <source>
        <dbReference type="ARBA" id="ARBA00022741"/>
    </source>
</evidence>
<proteinExistence type="predicted"/>
<keyword evidence="7" id="KW-0723">Serine/threonine-protein kinase</keyword>
<evidence type="ECO:0000256" key="4">
    <source>
        <dbReference type="ARBA" id="ARBA00022840"/>
    </source>
</evidence>
<keyword evidence="4" id="KW-0067">ATP-binding</keyword>
<sequence length="304" mass="31142">MERLRHDDPPRIGPFALLGRLDADSQQAVPARRFIARGADGDRTFLVSLPRVDADPSRWSIEAEGARRLALPGLQPVEEVGGAAGAPWASSPYVPVLPLPAALLAHGGPLPERVVRALGAAIARTLTTAHTHGVTHAGLSPDAVLLTTEGPRLSCFGAVRAAAPDGERRGGLPGLDSGALAPEQADGGRPRPLGDVYGLGAVLAYAATGHTVPERGELPCGLAELIVACLSRDPARRPQAQQLLTQLESPTGGSTAQSAAPATVLDTAAPIPLPAAVVTALARQSAHVLAAELPPTASLPWTDG</sequence>
<dbReference type="InterPro" id="IPR000719">
    <property type="entry name" value="Prot_kinase_dom"/>
</dbReference>
<evidence type="ECO:0000256" key="1">
    <source>
        <dbReference type="ARBA" id="ARBA00022679"/>
    </source>
</evidence>
<reference evidence="7" key="1">
    <citation type="submission" date="2022-10" db="EMBL/GenBank/DDBJ databases">
        <title>The complete genomes of actinobacterial strains from the NBC collection.</title>
        <authorList>
            <person name="Joergensen T.S."/>
            <person name="Alvarez Arevalo M."/>
            <person name="Sterndorff E.B."/>
            <person name="Faurdal D."/>
            <person name="Vuksanovic O."/>
            <person name="Mourched A.-S."/>
            <person name="Charusanti P."/>
            <person name="Shaw S."/>
            <person name="Blin K."/>
            <person name="Weber T."/>
        </authorList>
    </citation>
    <scope>NUCLEOTIDE SEQUENCE</scope>
    <source>
        <strain evidence="7">NBC_01432</strain>
    </source>
</reference>
<keyword evidence="2" id="KW-0547">Nucleotide-binding</keyword>
<dbReference type="PROSITE" id="PS50011">
    <property type="entry name" value="PROTEIN_KINASE_DOM"/>
    <property type="match status" value="1"/>
</dbReference>
<dbReference type="PANTHER" id="PTHR43289">
    <property type="entry name" value="MITOGEN-ACTIVATED PROTEIN KINASE KINASE KINASE 20-RELATED"/>
    <property type="match status" value="1"/>
</dbReference>
<keyword evidence="3 7" id="KW-0418">Kinase</keyword>
<organism evidence="7 8">
    <name type="scientific">Streptomyces niveus</name>
    <name type="common">Streptomyces spheroides</name>
    <dbReference type="NCBI Taxonomy" id="193462"/>
    <lineage>
        <taxon>Bacteria</taxon>
        <taxon>Bacillati</taxon>
        <taxon>Actinomycetota</taxon>
        <taxon>Actinomycetes</taxon>
        <taxon>Kitasatosporales</taxon>
        <taxon>Streptomycetaceae</taxon>
        <taxon>Streptomyces</taxon>
    </lineage>
</organism>
<keyword evidence="8" id="KW-1185">Reference proteome</keyword>
<evidence type="ECO:0000256" key="5">
    <source>
        <dbReference type="SAM" id="MobiDB-lite"/>
    </source>
</evidence>
<keyword evidence="1" id="KW-0808">Transferase</keyword>
<feature type="region of interest" description="Disordered" evidence="5">
    <location>
        <begin position="166"/>
        <end position="191"/>
    </location>
</feature>
<dbReference type="Proteomes" id="UP001432209">
    <property type="component" value="Chromosome"/>
</dbReference>
<name>A0ABZ2A5E1_STRNV</name>
<dbReference type="InterPro" id="IPR011009">
    <property type="entry name" value="Kinase-like_dom_sf"/>
</dbReference>
<evidence type="ECO:0000256" key="3">
    <source>
        <dbReference type="ARBA" id="ARBA00022777"/>
    </source>
</evidence>
<dbReference type="PANTHER" id="PTHR43289:SF34">
    <property type="entry name" value="SERINE_THREONINE-PROTEIN KINASE YBDM-RELATED"/>
    <property type="match status" value="1"/>
</dbReference>
<evidence type="ECO:0000313" key="8">
    <source>
        <dbReference type="Proteomes" id="UP001432209"/>
    </source>
</evidence>
<dbReference type="SUPFAM" id="SSF56112">
    <property type="entry name" value="Protein kinase-like (PK-like)"/>
    <property type="match status" value="1"/>
</dbReference>
<accession>A0ABZ2A5E1</accession>